<comment type="subcellular location">
    <subcellularLocation>
        <location evidence="1">Virion</location>
    </subcellularLocation>
</comment>
<dbReference type="InterPro" id="IPR024455">
    <property type="entry name" value="Phage_capsid"/>
</dbReference>
<feature type="compositionally biased region" description="Basic and acidic residues" evidence="2">
    <location>
        <begin position="86"/>
        <end position="95"/>
    </location>
</feature>
<proteinExistence type="predicted"/>
<dbReference type="eggNOG" id="COG4653">
    <property type="taxonomic scope" value="Bacteria"/>
</dbReference>
<dbReference type="Gene3D" id="3.30.2320.10">
    <property type="entry name" value="hypothetical protein PF0899 domain"/>
    <property type="match status" value="1"/>
</dbReference>
<name>V5XFL8_MYCNE</name>
<dbReference type="AlphaFoldDB" id="V5XFL8"/>
<evidence type="ECO:0000313" key="5">
    <source>
        <dbReference type="Proteomes" id="UP000018763"/>
    </source>
</evidence>
<sequence length="493" mass="53475">MTIRLETRPDALERQIADARKEARTLLDRAGGADLTGAEAERFDELTELIEAGNRQLEGIDRNFAAIRDAASDLRFFPGSTGGGDSTRDDGDQRGRAGGARLRHRDPWDTSHLTRMGVFGRDEESIGKELHERALDAVEDMPQATDKVREAATRFIERDDPDLGSPTAQLVLATTSPQYMRSFIKIIRAKGNMAALRAEDQEMLARAMSLVDLNGGFAVPFQLDPSVILTADGSVNQVREIARVVQATGDVWHGLSSTGVFGSWDGEGEEVSDDSPTLEQPAIPVHKYQAFVPLSHELQMDAPGLADDIARMLADDKDTKESIAHVTGTGVGQPTGIITALAGTASVRPAITADTLTAQDVYDLDSALPQRYAANGSWLAHRKTYNALRQFDQGGGNALWGQLADGRKSELLGRPNYIAEAMKSTIAAGQTNHMLVFGNFRNYVIADRLGATMSYIPHLFGPNGRPTGKSGWHAWFRSGADSVNDAAFRVLDC</sequence>
<evidence type="ECO:0000256" key="2">
    <source>
        <dbReference type="SAM" id="MobiDB-lite"/>
    </source>
</evidence>
<keyword evidence="5" id="KW-1185">Reference proteome</keyword>
<organism evidence="4 5">
    <name type="scientific">Mycolicibacterium neoaurum VKM Ac-1815D</name>
    <dbReference type="NCBI Taxonomy" id="700508"/>
    <lineage>
        <taxon>Bacteria</taxon>
        <taxon>Bacillati</taxon>
        <taxon>Actinomycetota</taxon>
        <taxon>Actinomycetes</taxon>
        <taxon>Mycobacteriales</taxon>
        <taxon>Mycobacteriaceae</taxon>
        <taxon>Mycolicibacterium</taxon>
    </lineage>
</organism>
<dbReference type="Proteomes" id="UP000018763">
    <property type="component" value="Chromosome"/>
</dbReference>
<reference evidence="4 5" key="1">
    <citation type="journal article" date="2014" name="Genome Announc.">
        <title>Complete Genome Sequence of Sterol-Transforming Mycobacterium neoaurum Strain VKM Ac-1815D.</title>
        <authorList>
            <person name="Shtratnikova V.Y."/>
            <person name="Bragin E.Y."/>
            <person name="Dovbnya D.V."/>
            <person name="Pekov Y.A."/>
            <person name="Schelkunov M.I."/>
            <person name="Strizhov N."/>
            <person name="Ivashina T.V."/>
            <person name="Ashapkin V.V."/>
            <person name="Donova M.V."/>
        </authorList>
    </citation>
    <scope>NUCLEOTIDE SEQUENCE [LARGE SCALE GENOMIC DNA]</scope>
    <source>
        <strain evidence="4 5">VKM Ac-1815D</strain>
    </source>
</reference>
<gene>
    <name evidence="4" type="ORF">D174_19445</name>
</gene>
<evidence type="ECO:0000259" key="3">
    <source>
        <dbReference type="Pfam" id="PF05065"/>
    </source>
</evidence>
<protein>
    <submittedName>
        <fullName evidence="4">Capsid protein</fullName>
    </submittedName>
</protein>
<dbReference type="InterPro" id="IPR054612">
    <property type="entry name" value="Phage_capsid-like_C"/>
</dbReference>
<dbReference type="KEGG" id="mne:D174_19445"/>
<dbReference type="NCBIfam" id="TIGR01554">
    <property type="entry name" value="major_cap_HK97"/>
    <property type="match status" value="1"/>
</dbReference>
<evidence type="ECO:0000313" key="4">
    <source>
        <dbReference type="EMBL" id="AHC26603.1"/>
    </source>
</evidence>
<accession>V5XFL8</accession>
<dbReference type="RefSeq" id="WP_019511782.1">
    <property type="nucleotide sequence ID" value="NC_023036.2"/>
</dbReference>
<feature type="region of interest" description="Disordered" evidence="2">
    <location>
        <begin position="76"/>
        <end position="105"/>
    </location>
</feature>
<dbReference type="Pfam" id="PF05065">
    <property type="entry name" value="Phage_capsid"/>
    <property type="match status" value="1"/>
</dbReference>
<feature type="domain" description="Phage capsid-like C-terminal" evidence="3">
    <location>
        <begin position="215"/>
        <end position="492"/>
    </location>
</feature>
<dbReference type="GeneID" id="43451638"/>
<dbReference type="EMBL" id="CP006936">
    <property type="protein sequence ID" value="AHC26603.1"/>
    <property type="molecule type" value="Genomic_DNA"/>
</dbReference>
<dbReference type="Gene3D" id="3.30.2400.10">
    <property type="entry name" value="Major capsid protein gp5"/>
    <property type="match status" value="1"/>
</dbReference>
<dbReference type="SUPFAM" id="SSF56563">
    <property type="entry name" value="Major capsid protein gp5"/>
    <property type="match status" value="1"/>
</dbReference>
<evidence type="ECO:0000256" key="1">
    <source>
        <dbReference type="ARBA" id="ARBA00004328"/>
    </source>
</evidence>